<feature type="chain" id="PRO_5023150362" description="DUF8021 domain-containing protein" evidence="1">
    <location>
        <begin position="18"/>
        <end position="274"/>
    </location>
</feature>
<accession>A0A5C3KDX6</accession>
<evidence type="ECO:0000313" key="4">
    <source>
        <dbReference type="Proteomes" id="UP000307440"/>
    </source>
</evidence>
<evidence type="ECO:0000259" key="2">
    <source>
        <dbReference type="Pfam" id="PF26061"/>
    </source>
</evidence>
<dbReference type="STRING" id="230819.A0A5C3KDX6"/>
<keyword evidence="1" id="KW-0732">Signal</keyword>
<feature type="domain" description="DUF8021" evidence="2">
    <location>
        <begin position="144"/>
        <end position="251"/>
    </location>
</feature>
<sequence>MFSSILTLFALAGTAAAQCSRTELQQLTANYVSARATGGLTGLTEAIYTENFKPANIRNSVFASPLRIDHNRSLLDTTQCATYTEMVVTNPVHPYIIGTQLKVTGGKVTLVESLVTDAGDWLFNATGFQYYATRENWSVIPEAKRDSRAVIQAAADAYLDLWKDKSVKVPWGVPCTRLEGGAYTGRGLPTDSCDVGVPVRIVEMPNRRYVIDEELGAVDVFVTIGGCATGRPDSHEFRLEGGKLRFIHTMTIMDPSCPGLPSQACECRQPTRWF</sequence>
<reference evidence="3 4" key="1">
    <citation type="journal article" date="2019" name="Nat. Ecol. Evol.">
        <title>Megaphylogeny resolves global patterns of mushroom evolution.</title>
        <authorList>
            <person name="Varga T."/>
            <person name="Krizsan K."/>
            <person name="Foldi C."/>
            <person name="Dima B."/>
            <person name="Sanchez-Garcia M."/>
            <person name="Sanchez-Ramirez S."/>
            <person name="Szollosi G.J."/>
            <person name="Szarkandi J.G."/>
            <person name="Papp V."/>
            <person name="Albert L."/>
            <person name="Andreopoulos W."/>
            <person name="Angelini C."/>
            <person name="Antonin V."/>
            <person name="Barry K.W."/>
            <person name="Bougher N.L."/>
            <person name="Buchanan P."/>
            <person name="Buyck B."/>
            <person name="Bense V."/>
            <person name="Catcheside P."/>
            <person name="Chovatia M."/>
            <person name="Cooper J."/>
            <person name="Damon W."/>
            <person name="Desjardin D."/>
            <person name="Finy P."/>
            <person name="Geml J."/>
            <person name="Haridas S."/>
            <person name="Hughes K."/>
            <person name="Justo A."/>
            <person name="Karasinski D."/>
            <person name="Kautmanova I."/>
            <person name="Kiss B."/>
            <person name="Kocsube S."/>
            <person name="Kotiranta H."/>
            <person name="LaButti K.M."/>
            <person name="Lechner B.E."/>
            <person name="Liimatainen K."/>
            <person name="Lipzen A."/>
            <person name="Lukacs Z."/>
            <person name="Mihaltcheva S."/>
            <person name="Morgado L.N."/>
            <person name="Niskanen T."/>
            <person name="Noordeloos M.E."/>
            <person name="Ohm R.A."/>
            <person name="Ortiz-Santana B."/>
            <person name="Ovrebo C."/>
            <person name="Racz N."/>
            <person name="Riley R."/>
            <person name="Savchenko A."/>
            <person name="Shiryaev A."/>
            <person name="Soop K."/>
            <person name="Spirin V."/>
            <person name="Szebenyi C."/>
            <person name="Tomsovsky M."/>
            <person name="Tulloss R.E."/>
            <person name="Uehling J."/>
            <person name="Grigoriev I.V."/>
            <person name="Vagvolgyi C."/>
            <person name="Papp T."/>
            <person name="Martin F.M."/>
            <person name="Miettinen O."/>
            <person name="Hibbett D.S."/>
            <person name="Nagy L.G."/>
        </authorList>
    </citation>
    <scope>NUCLEOTIDE SEQUENCE [LARGE SCALE GENOMIC DNA]</scope>
    <source>
        <strain evidence="3 4">CBS 121175</strain>
    </source>
</reference>
<proteinExistence type="predicted"/>
<gene>
    <name evidence="3" type="ORF">FA15DRAFT_683338</name>
</gene>
<dbReference type="EMBL" id="ML210420">
    <property type="protein sequence ID" value="TFK18220.1"/>
    <property type="molecule type" value="Genomic_DNA"/>
</dbReference>
<dbReference type="Proteomes" id="UP000307440">
    <property type="component" value="Unassembled WGS sequence"/>
</dbReference>
<organism evidence="3 4">
    <name type="scientific">Coprinopsis marcescibilis</name>
    <name type="common">Agaric fungus</name>
    <name type="synonym">Psathyrella marcescibilis</name>
    <dbReference type="NCBI Taxonomy" id="230819"/>
    <lineage>
        <taxon>Eukaryota</taxon>
        <taxon>Fungi</taxon>
        <taxon>Dikarya</taxon>
        <taxon>Basidiomycota</taxon>
        <taxon>Agaricomycotina</taxon>
        <taxon>Agaricomycetes</taxon>
        <taxon>Agaricomycetidae</taxon>
        <taxon>Agaricales</taxon>
        <taxon>Agaricineae</taxon>
        <taxon>Psathyrellaceae</taxon>
        <taxon>Coprinopsis</taxon>
    </lineage>
</organism>
<name>A0A5C3KDX6_COPMA</name>
<evidence type="ECO:0000313" key="3">
    <source>
        <dbReference type="EMBL" id="TFK18220.1"/>
    </source>
</evidence>
<dbReference type="Pfam" id="PF26061">
    <property type="entry name" value="DUF8021"/>
    <property type="match status" value="1"/>
</dbReference>
<dbReference type="AlphaFoldDB" id="A0A5C3KDX6"/>
<keyword evidence="4" id="KW-1185">Reference proteome</keyword>
<evidence type="ECO:0000256" key="1">
    <source>
        <dbReference type="SAM" id="SignalP"/>
    </source>
</evidence>
<protein>
    <recommendedName>
        <fullName evidence="2">DUF8021 domain-containing protein</fullName>
    </recommendedName>
</protein>
<dbReference type="InterPro" id="IPR058334">
    <property type="entry name" value="DUF8021"/>
</dbReference>
<feature type="signal peptide" evidence="1">
    <location>
        <begin position="1"/>
        <end position="17"/>
    </location>
</feature>
<dbReference type="OrthoDB" id="3515051at2759"/>